<protein>
    <submittedName>
        <fullName evidence="3">Ferredoxin--NADP reductase</fullName>
        <ecNumber evidence="3">1.18.1.2</ecNumber>
    </submittedName>
</protein>
<dbReference type="InterPro" id="IPR023753">
    <property type="entry name" value="FAD/NAD-binding_dom"/>
</dbReference>
<keyword evidence="1" id="KW-0812">Transmembrane</keyword>
<evidence type="ECO:0000313" key="3">
    <source>
        <dbReference type="EMBL" id="PRQ08172.1"/>
    </source>
</evidence>
<dbReference type="Proteomes" id="UP000238823">
    <property type="component" value="Unassembled WGS sequence"/>
</dbReference>
<dbReference type="Pfam" id="PF07992">
    <property type="entry name" value="Pyr_redox_2"/>
    <property type="match status" value="1"/>
</dbReference>
<dbReference type="EMBL" id="PVNL01000044">
    <property type="protein sequence ID" value="PRQ08172.1"/>
    <property type="molecule type" value="Genomic_DNA"/>
</dbReference>
<sequence length="406" mass="44720">MSLDWLIVGAGVHGVHLALALLGGAGVERDRLRLLDPNPTPLARWHRCTATVGMKFMRSPSVHHLDGPAFSLASFARERGCDPKRDFRSPYNRPSTQLFNDHCEALVTTQRLSELCIRGLAIDLVDAGDRLEVVTETERIATDRVVLALGSDQLERPSWATALAREGFHVAHLFDDDFDDSTLADDQRIVIVGGGISAVQFALAQARERAEPITLVIRKPLREAQFDSDPGWLGPLHLEGFRREPDLGARRAMIDGARNRGTAPRRLLSELRRAERRGRIVIRETAIVDARIQRRGGVELWPQAGPLLHADRVVLATGFARGRPGPWLDSVIAELGLPCAECGYPVVDRALRWHPRIHVSGALAELELGPAARNIAGARMTSSRMLEHLCGRPPIQAARVVRLGDV</sequence>
<evidence type="ECO:0000256" key="1">
    <source>
        <dbReference type="SAM" id="Phobius"/>
    </source>
</evidence>
<gene>
    <name evidence="3" type="ORF">ENSA7_21440</name>
</gene>
<dbReference type="PANTHER" id="PTHR38663:SF1">
    <property type="entry name" value="L-ORNITHINE N(5)-MONOOXYGENASE"/>
    <property type="match status" value="1"/>
</dbReference>
<dbReference type="PRINTS" id="PR00368">
    <property type="entry name" value="FADPNR"/>
</dbReference>
<evidence type="ECO:0000259" key="2">
    <source>
        <dbReference type="Pfam" id="PF07992"/>
    </source>
</evidence>
<reference evidence="3 4" key="1">
    <citation type="submission" date="2018-03" db="EMBL/GenBank/DDBJ databases">
        <title>Draft Genome Sequences of the Obligatory Marine Myxobacteria Enhygromyxa salina SWB007.</title>
        <authorList>
            <person name="Poehlein A."/>
            <person name="Moghaddam J.A."/>
            <person name="Harms H."/>
            <person name="Alanjari M."/>
            <person name="Koenig G.M."/>
            <person name="Daniel R."/>
            <person name="Schaeberle T.F."/>
        </authorList>
    </citation>
    <scope>NUCLEOTIDE SEQUENCE [LARGE SCALE GENOMIC DNA]</scope>
    <source>
        <strain evidence="3 4">SWB007</strain>
    </source>
</reference>
<name>A0A2S9YT09_9BACT</name>
<keyword evidence="1" id="KW-0472">Membrane</keyword>
<dbReference type="PANTHER" id="PTHR38663">
    <property type="match status" value="1"/>
</dbReference>
<dbReference type="GO" id="GO:0004324">
    <property type="term" value="F:ferredoxin-NADP+ reductase activity"/>
    <property type="evidence" value="ECO:0007669"/>
    <property type="project" value="UniProtKB-EC"/>
</dbReference>
<keyword evidence="1" id="KW-1133">Transmembrane helix</keyword>
<accession>A0A2S9YT09</accession>
<comment type="caution">
    <text evidence="3">The sequence shown here is derived from an EMBL/GenBank/DDBJ whole genome shotgun (WGS) entry which is preliminary data.</text>
</comment>
<proteinExistence type="predicted"/>
<dbReference type="OrthoDB" id="370110at2"/>
<dbReference type="EC" id="1.18.1.2" evidence="3"/>
<organism evidence="3 4">
    <name type="scientific">Enhygromyxa salina</name>
    <dbReference type="NCBI Taxonomy" id="215803"/>
    <lineage>
        <taxon>Bacteria</taxon>
        <taxon>Pseudomonadati</taxon>
        <taxon>Myxococcota</taxon>
        <taxon>Polyangia</taxon>
        <taxon>Nannocystales</taxon>
        <taxon>Nannocystaceae</taxon>
        <taxon>Enhygromyxa</taxon>
    </lineage>
</organism>
<dbReference type="RefSeq" id="WP_106089150.1">
    <property type="nucleotide sequence ID" value="NZ_PVNL01000044.1"/>
</dbReference>
<evidence type="ECO:0000313" key="4">
    <source>
        <dbReference type="Proteomes" id="UP000238823"/>
    </source>
</evidence>
<feature type="transmembrane region" description="Helical" evidence="1">
    <location>
        <begin position="6"/>
        <end position="27"/>
    </location>
</feature>
<keyword evidence="3" id="KW-0560">Oxidoreductase</keyword>
<feature type="domain" description="FAD/NAD(P)-binding" evidence="2">
    <location>
        <begin position="131"/>
        <end position="220"/>
    </location>
</feature>
<dbReference type="SUPFAM" id="SSF51905">
    <property type="entry name" value="FAD/NAD(P)-binding domain"/>
    <property type="match status" value="1"/>
</dbReference>
<dbReference type="AlphaFoldDB" id="A0A2S9YT09"/>
<dbReference type="InterPro" id="IPR036188">
    <property type="entry name" value="FAD/NAD-bd_sf"/>
</dbReference>
<dbReference type="Gene3D" id="3.50.50.60">
    <property type="entry name" value="FAD/NAD(P)-binding domain"/>
    <property type="match status" value="1"/>
</dbReference>